<keyword evidence="5" id="KW-1185">Reference proteome</keyword>
<keyword evidence="2" id="KW-1133">Transmembrane helix</keyword>
<feature type="transmembrane region" description="Helical" evidence="2">
    <location>
        <begin position="215"/>
        <end position="235"/>
    </location>
</feature>
<dbReference type="Gene3D" id="3.10.310.50">
    <property type="match status" value="1"/>
</dbReference>
<feature type="region of interest" description="Disordered" evidence="1">
    <location>
        <begin position="275"/>
        <end position="327"/>
    </location>
</feature>
<proteinExistence type="predicted"/>
<keyword evidence="2" id="KW-0812">Transmembrane</keyword>
<keyword evidence="2" id="KW-0472">Membrane</keyword>
<dbReference type="PANTHER" id="PTHR30373">
    <property type="entry name" value="UPF0603 PROTEIN YGCG"/>
    <property type="match status" value="1"/>
</dbReference>
<evidence type="ECO:0000313" key="4">
    <source>
        <dbReference type="EMBL" id="EHQ05697.1"/>
    </source>
</evidence>
<feature type="domain" description="TPM" evidence="3">
    <location>
        <begin position="37"/>
        <end position="160"/>
    </location>
</feature>
<accession>H2CFN2</accession>
<dbReference type="AlphaFoldDB" id="H2CFN2"/>
<evidence type="ECO:0000256" key="1">
    <source>
        <dbReference type="SAM" id="MobiDB-lite"/>
    </source>
</evidence>
<protein>
    <recommendedName>
        <fullName evidence="3">TPM domain-containing protein</fullName>
    </recommendedName>
</protein>
<gene>
    <name evidence="4" type="ORF">Lepil_0998</name>
</gene>
<feature type="transmembrane region" description="Helical" evidence="2">
    <location>
        <begin position="181"/>
        <end position="203"/>
    </location>
</feature>
<feature type="transmembrane region" description="Helical" evidence="2">
    <location>
        <begin position="241"/>
        <end position="261"/>
    </location>
</feature>
<evidence type="ECO:0000259" key="3">
    <source>
        <dbReference type="Pfam" id="PF04536"/>
    </source>
</evidence>
<dbReference type="STRING" id="183.GCA_002009735_01770"/>
<dbReference type="InterPro" id="IPR007621">
    <property type="entry name" value="TPM_dom"/>
</dbReference>
<dbReference type="RefSeq" id="WP_002770590.1">
    <property type="nucleotide sequence ID" value="NZ_JH597773.1"/>
</dbReference>
<sequence>MKRFTIRSLLFYALLATGLLSTDVLFAAPLPEFGGVITDTASMLPEADRSRIATKIRELRERKGSQIFVVTIPTLDDETIEDFSQRLFEAWRPGRKEVDDGVLFVIAKNDRKMRIHTGYGLEGAIPDAFAKQILADTVRPLFKEERYAEGIEAGVDRLIGVIDGEELPPADAGEEEPDDSLIAIILWLILGALNLPGILSGFFSREEGGRLAGKWLLGLTAILWLPAVPVMLLGWQLPDFWLTLYFVVCLLLLAANGLFFLGSLISRFAKGGGSGSYNSSSSSSSYDSSPSSDSSSSYDSYESSSSYDSSSSSDSSSSDSGHILTQK</sequence>
<dbReference type="Pfam" id="PF04536">
    <property type="entry name" value="TPM_phosphatase"/>
    <property type="match status" value="1"/>
</dbReference>
<organism evidence="4 5">
    <name type="scientific">Leptonema illini DSM 21528</name>
    <dbReference type="NCBI Taxonomy" id="929563"/>
    <lineage>
        <taxon>Bacteria</taxon>
        <taxon>Pseudomonadati</taxon>
        <taxon>Spirochaetota</taxon>
        <taxon>Spirochaetia</taxon>
        <taxon>Leptospirales</taxon>
        <taxon>Leptospiraceae</taxon>
        <taxon>Leptonema</taxon>
    </lineage>
</organism>
<dbReference type="EMBL" id="JH597773">
    <property type="protein sequence ID" value="EHQ05697.1"/>
    <property type="molecule type" value="Genomic_DNA"/>
</dbReference>
<evidence type="ECO:0000256" key="2">
    <source>
        <dbReference type="SAM" id="Phobius"/>
    </source>
</evidence>
<feature type="compositionally biased region" description="Low complexity" evidence="1">
    <location>
        <begin position="276"/>
        <end position="321"/>
    </location>
</feature>
<reference evidence="4 5" key="1">
    <citation type="submission" date="2011-10" db="EMBL/GenBank/DDBJ databases">
        <title>The Improved High-Quality Draft genome of Leptonema illini DSM 21528.</title>
        <authorList>
            <consortium name="US DOE Joint Genome Institute (JGI-PGF)"/>
            <person name="Lucas S."/>
            <person name="Copeland A."/>
            <person name="Lapidus A."/>
            <person name="Glavina del Rio T."/>
            <person name="Dalin E."/>
            <person name="Tice H."/>
            <person name="Bruce D."/>
            <person name="Goodwin L."/>
            <person name="Pitluck S."/>
            <person name="Peters L."/>
            <person name="Mikhailova N."/>
            <person name="Held B."/>
            <person name="Kyrpides N."/>
            <person name="Mavromatis K."/>
            <person name="Ivanova N."/>
            <person name="Markowitz V."/>
            <person name="Cheng J.-F."/>
            <person name="Hugenholtz P."/>
            <person name="Woyke T."/>
            <person name="Wu D."/>
            <person name="Gronow S."/>
            <person name="Wellnitz S."/>
            <person name="Brambilla E.-M."/>
            <person name="Klenk H.-P."/>
            <person name="Eisen J.A."/>
        </authorList>
    </citation>
    <scope>NUCLEOTIDE SEQUENCE [LARGE SCALE GENOMIC DNA]</scope>
    <source>
        <strain evidence="4 5">DSM 21528</strain>
    </source>
</reference>
<name>H2CFN2_9LEPT</name>
<dbReference type="PANTHER" id="PTHR30373:SF2">
    <property type="entry name" value="UPF0603 PROTEIN YGCG"/>
    <property type="match status" value="1"/>
</dbReference>
<dbReference type="Proteomes" id="UP000005737">
    <property type="component" value="Unassembled WGS sequence"/>
</dbReference>
<evidence type="ECO:0000313" key="5">
    <source>
        <dbReference type="Proteomes" id="UP000005737"/>
    </source>
</evidence>
<dbReference type="HOGENOM" id="CLU_035211_0_1_12"/>